<protein>
    <submittedName>
        <fullName evidence="2">Hydrogen cyanide synthase subunit HcnA</fullName>
        <ecNumber evidence="2">1.4.99.5</ecNumber>
    </submittedName>
</protein>
<dbReference type="Pfam" id="PF13510">
    <property type="entry name" value="Fer2_4"/>
    <property type="match status" value="1"/>
</dbReference>
<dbReference type="GO" id="GO:0050622">
    <property type="term" value="F:glycine dehydrogenase (cyanide-forming) activity"/>
    <property type="evidence" value="ECO:0007669"/>
    <property type="project" value="UniProtKB-EC"/>
</dbReference>
<dbReference type="InterPro" id="IPR006058">
    <property type="entry name" value="2Fe2S_fd_BS"/>
</dbReference>
<dbReference type="InterPro" id="IPR036010">
    <property type="entry name" value="2Fe-2S_ferredoxin-like_sf"/>
</dbReference>
<dbReference type="Proteomes" id="UP000662904">
    <property type="component" value="Chromosome"/>
</dbReference>
<sequence>MRIKEHPILTFEKGKRVEFTFDGKKMWGYEGEPIAAALHANGVRVLRRSAEKHRPRGFYCAIGNCSSCLMTVDGEPNVRVCIEKLKEGMKIETQKGKGDLREKN</sequence>
<organism evidence="2 3">
    <name type="scientific">Koleobacter methoxysyntrophicus</name>
    <dbReference type="NCBI Taxonomy" id="2751313"/>
    <lineage>
        <taxon>Bacteria</taxon>
        <taxon>Bacillati</taxon>
        <taxon>Bacillota</taxon>
        <taxon>Clostridia</taxon>
        <taxon>Koleobacterales</taxon>
        <taxon>Koleobacteraceae</taxon>
        <taxon>Koleobacter</taxon>
    </lineage>
</organism>
<keyword evidence="1 2" id="KW-0560">Oxidoreductase</keyword>
<evidence type="ECO:0000313" key="3">
    <source>
        <dbReference type="Proteomes" id="UP000662904"/>
    </source>
</evidence>
<dbReference type="RefSeq" id="WP_206706981.1">
    <property type="nucleotide sequence ID" value="NZ_CP059066.1"/>
</dbReference>
<dbReference type="GO" id="GO:0051537">
    <property type="term" value="F:2 iron, 2 sulfur cluster binding"/>
    <property type="evidence" value="ECO:0007669"/>
    <property type="project" value="InterPro"/>
</dbReference>
<keyword evidence="3" id="KW-1185">Reference proteome</keyword>
<evidence type="ECO:0000256" key="1">
    <source>
        <dbReference type="ARBA" id="ARBA00023002"/>
    </source>
</evidence>
<dbReference type="SUPFAM" id="SSF54292">
    <property type="entry name" value="2Fe-2S ferredoxin-like"/>
    <property type="match status" value="1"/>
</dbReference>
<dbReference type="AlphaFoldDB" id="A0A8A0RMK1"/>
<dbReference type="Gene3D" id="3.10.20.440">
    <property type="entry name" value="2Fe-2S iron-sulphur cluster binding domain, sarcosine oxidase, alpha subunit, N-terminal domain"/>
    <property type="match status" value="1"/>
</dbReference>
<dbReference type="EC" id="1.4.99.5" evidence="2"/>
<proteinExistence type="predicted"/>
<dbReference type="InterPro" id="IPR042204">
    <property type="entry name" value="2Fe-2S-bd_N"/>
</dbReference>
<reference evidence="2" key="1">
    <citation type="submission" date="2020-07" db="EMBL/GenBank/DDBJ databases">
        <title>Koleobacter methoxysyntrophicus gen. nov., sp. nov., a novel anaerobic bacterium isolated from deep subsurface oil field and proposal of Koleobacterales ord. nov. in the phylum Firmicutes.</title>
        <authorList>
            <person name="Sakamoto S."/>
            <person name="Tamaki H."/>
        </authorList>
    </citation>
    <scope>NUCLEOTIDE SEQUENCE</scope>
    <source>
        <strain evidence="2">NRmbB1</strain>
    </source>
</reference>
<evidence type="ECO:0000313" key="2">
    <source>
        <dbReference type="EMBL" id="QSQ09635.1"/>
    </source>
</evidence>
<name>A0A8A0RMK1_9FIRM</name>
<dbReference type="EMBL" id="CP059066">
    <property type="protein sequence ID" value="QSQ09635.1"/>
    <property type="molecule type" value="Genomic_DNA"/>
</dbReference>
<accession>A0A8A0RMK1</accession>
<dbReference type="PROSITE" id="PS00197">
    <property type="entry name" value="2FE2S_FER_1"/>
    <property type="match status" value="1"/>
</dbReference>
<dbReference type="KEGG" id="kme:H0A61_02012"/>
<gene>
    <name evidence="2" type="primary">hcnA_3</name>
    <name evidence="2" type="ORF">H0A61_02012</name>
</gene>